<name>A0A0G4G275_VITBC</name>
<organism evidence="2 3">
    <name type="scientific">Vitrella brassicaformis (strain CCMP3155)</name>
    <dbReference type="NCBI Taxonomy" id="1169540"/>
    <lineage>
        <taxon>Eukaryota</taxon>
        <taxon>Sar</taxon>
        <taxon>Alveolata</taxon>
        <taxon>Colpodellida</taxon>
        <taxon>Vitrellaceae</taxon>
        <taxon>Vitrella</taxon>
    </lineage>
</organism>
<dbReference type="VEuPathDB" id="CryptoDB:Vbra_9622"/>
<gene>
    <name evidence="2" type="ORF">Vbra_9622</name>
</gene>
<keyword evidence="3" id="KW-1185">Reference proteome</keyword>
<feature type="region of interest" description="Disordered" evidence="1">
    <location>
        <begin position="1"/>
        <end position="111"/>
    </location>
</feature>
<dbReference type="AlphaFoldDB" id="A0A0G4G275"/>
<evidence type="ECO:0000313" key="2">
    <source>
        <dbReference type="EMBL" id="CEM22085.1"/>
    </source>
</evidence>
<dbReference type="EMBL" id="CDMY01000550">
    <property type="protein sequence ID" value="CEM22085.1"/>
    <property type="molecule type" value="Genomic_DNA"/>
</dbReference>
<sequence length="196" mass="20384">MSESYGIGMASAASADDADGDAGDVDQEGRGGGGPAEDDNRNGIDGDHHHHHQQQQEEHDGGMAIEEGGSHAGAGGESDGIMQEAGDGEGDDMDEADIYASDANRDISDDGYEEDGVSVEVVAGTPAAVPEGCLRATDIEARFPYNTTDATKELTRCIIGRTITSQQQAADLIEQGADLRSCGRRATRCLASPTRC</sequence>
<evidence type="ECO:0000256" key="1">
    <source>
        <dbReference type="SAM" id="MobiDB-lite"/>
    </source>
</evidence>
<reference evidence="2 3" key="1">
    <citation type="submission" date="2014-11" db="EMBL/GenBank/DDBJ databases">
        <authorList>
            <person name="Zhu J."/>
            <person name="Qi W."/>
            <person name="Song R."/>
        </authorList>
    </citation>
    <scope>NUCLEOTIDE SEQUENCE [LARGE SCALE GENOMIC DNA]</scope>
</reference>
<evidence type="ECO:0000313" key="3">
    <source>
        <dbReference type="Proteomes" id="UP000041254"/>
    </source>
</evidence>
<feature type="compositionally biased region" description="Basic and acidic residues" evidence="1">
    <location>
        <begin position="38"/>
        <end position="61"/>
    </location>
</feature>
<feature type="compositionally biased region" description="Acidic residues" evidence="1">
    <location>
        <begin position="86"/>
        <end position="97"/>
    </location>
</feature>
<dbReference type="PhylomeDB" id="A0A0G4G275"/>
<feature type="compositionally biased region" description="Acidic residues" evidence="1">
    <location>
        <begin position="16"/>
        <end position="26"/>
    </location>
</feature>
<protein>
    <submittedName>
        <fullName evidence="2">Uncharacterized protein</fullName>
    </submittedName>
</protein>
<accession>A0A0G4G275</accession>
<proteinExistence type="predicted"/>
<dbReference type="InParanoid" id="A0A0G4G275"/>
<dbReference type="Proteomes" id="UP000041254">
    <property type="component" value="Unassembled WGS sequence"/>
</dbReference>